<comment type="subcellular location">
    <subcellularLocation>
        <location evidence="1">Membrane</location>
        <topology evidence="1">Multi-pass membrane protein</topology>
    </subcellularLocation>
</comment>
<feature type="transmembrane region" description="Helical" evidence="6">
    <location>
        <begin position="193"/>
        <end position="213"/>
    </location>
</feature>
<dbReference type="InParanoid" id="A0A1X2HJF2"/>
<dbReference type="GO" id="GO:0016020">
    <property type="term" value="C:membrane"/>
    <property type="evidence" value="ECO:0007669"/>
    <property type="project" value="UniProtKB-SubCell"/>
</dbReference>
<dbReference type="STRING" id="13706.A0A1X2HJF2"/>
<keyword evidence="8" id="KW-1185">Reference proteome</keyword>
<dbReference type="Gene3D" id="1.20.1740.10">
    <property type="entry name" value="Amino acid/polyamine transporter I"/>
    <property type="match status" value="1"/>
</dbReference>
<dbReference type="PANTHER" id="PTHR45649">
    <property type="entry name" value="AMINO-ACID PERMEASE BAT1"/>
    <property type="match status" value="1"/>
</dbReference>
<keyword evidence="5 6" id="KW-0472">Membrane</keyword>
<evidence type="ECO:0000313" key="7">
    <source>
        <dbReference type="EMBL" id="ORY99201.1"/>
    </source>
</evidence>
<evidence type="ECO:0000256" key="4">
    <source>
        <dbReference type="ARBA" id="ARBA00022989"/>
    </source>
</evidence>
<keyword evidence="3 6" id="KW-0812">Transmembrane</keyword>
<dbReference type="GO" id="GO:0022857">
    <property type="term" value="F:transmembrane transporter activity"/>
    <property type="evidence" value="ECO:0007669"/>
    <property type="project" value="InterPro"/>
</dbReference>
<dbReference type="PANTHER" id="PTHR45649:SF26">
    <property type="entry name" value="OS04G0435100 PROTEIN"/>
    <property type="match status" value="1"/>
</dbReference>
<keyword evidence="2" id="KW-0813">Transport</keyword>
<feature type="transmembrane region" description="Helical" evidence="6">
    <location>
        <begin position="141"/>
        <end position="162"/>
    </location>
</feature>
<accession>A0A1X2HJF2</accession>
<dbReference type="EMBL" id="MCGN01000003">
    <property type="protein sequence ID" value="ORY99201.1"/>
    <property type="molecule type" value="Genomic_DNA"/>
</dbReference>
<dbReference type="OMA" id="WAIMSST"/>
<dbReference type="AlphaFoldDB" id="A0A1X2HJF2"/>
<dbReference type="OrthoDB" id="10054429at2759"/>
<sequence length="326" mass="35828">MQYLAFLNQSNVVWSCAALLFTILVMAIKSPHWNSLEWLVDTYENRTGFESTTYVFMLGMIGAAYSLFGAEGAASTTEETKNADISTPIAMVCSITLSWFIGLVFLLVLLLSLQDIDAILDAKLHIPLAQVFWDTAGKGGAAGFLLFITVSQFCTGTASMTVTSRMLFALARDKATPYSDALRQLDTNKLPTCAVKCVFVSTVLFGILPLVVSESAFDILVSSTTITSNMAYAMVMGCRLITNPSILEKGRFNIGWFSRPATLIAFAWTCFAVFIFMLPTSWPIEFATFNWSGIAGFAVVGVNLCLWYSWGRYHYTGPRASNDETT</sequence>
<dbReference type="Pfam" id="PF13520">
    <property type="entry name" value="AA_permease_2"/>
    <property type="match status" value="1"/>
</dbReference>
<organism evidence="7 8">
    <name type="scientific">Syncephalastrum racemosum</name>
    <name type="common">Filamentous fungus</name>
    <dbReference type="NCBI Taxonomy" id="13706"/>
    <lineage>
        <taxon>Eukaryota</taxon>
        <taxon>Fungi</taxon>
        <taxon>Fungi incertae sedis</taxon>
        <taxon>Mucoromycota</taxon>
        <taxon>Mucoromycotina</taxon>
        <taxon>Mucoromycetes</taxon>
        <taxon>Mucorales</taxon>
        <taxon>Syncephalastraceae</taxon>
        <taxon>Syncephalastrum</taxon>
    </lineage>
</organism>
<feature type="transmembrane region" description="Helical" evidence="6">
    <location>
        <begin position="263"/>
        <end position="282"/>
    </location>
</feature>
<evidence type="ECO:0000256" key="6">
    <source>
        <dbReference type="SAM" id="Phobius"/>
    </source>
</evidence>
<evidence type="ECO:0000313" key="8">
    <source>
        <dbReference type="Proteomes" id="UP000242180"/>
    </source>
</evidence>
<keyword evidence="4 6" id="KW-1133">Transmembrane helix</keyword>
<reference evidence="7 8" key="1">
    <citation type="submission" date="2016-07" db="EMBL/GenBank/DDBJ databases">
        <title>Pervasive Adenine N6-methylation of Active Genes in Fungi.</title>
        <authorList>
            <consortium name="DOE Joint Genome Institute"/>
            <person name="Mondo S.J."/>
            <person name="Dannebaum R.O."/>
            <person name="Kuo R.C."/>
            <person name="Labutti K."/>
            <person name="Haridas S."/>
            <person name="Kuo A."/>
            <person name="Salamov A."/>
            <person name="Ahrendt S.R."/>
            <person name="Lipzen A."/>
            <person name="Sullivan W."/>
            <person name="Andreopoulos W.B."/>
            <person name="Clum A."/>
            <person name="Lindquist E."/>
            <person name="Daum C."/>
            <person name="Ramamoorthy G.K."/>
            <person name="Gryganskyi A."/>
            <person name="Culley D."/>
            <person name="Magnuson J.K."/>
            <person name="James T.Y."/>
            <person name="O'Malley M.A."/>
            <person name="Stajich J.E."/>
            <person name="Spatafora J.W."/>
            <person name="Visel A."/>
            <person name="Grigoriev I.V."/>
        </authorList>
    </citation>
    <scope>NUCLEOTIDE SEQUENCE [LARGE SCALE GENOMIC DNA]</scope>
    <source>
        <strain evidence="7 8">NRRL 2496</strain>
    </source>
</reference>
<evidence type="ECO:0000256" key="1">
    <source>
        <dbReference type="ARBA" id="ARBA00004141"/>
    </source>
</evidence>
<gene>
    <name evidence="7" type="ORF">BCR43DRAFT_436457</name>
</gene>
<feature type="transmembrane region" description="Helical" evidence="6">
    <location>
        <begin position="89"/>
        <end position="113"/>
    </location>
</feature>
<protein>
    <submittedName>
        <fullName evidence="7">Amino acid/polyamine transporter I</fullName>
    </submittedName>
</protein>
<evidence type="ECO:0000256" key="2">
    <source>
        <dbReference type="ARBA" id="ARBA00022448"/>
    </source>
</evidence>
<name>A0A1X2HJF2_SYNRA</name>
<feature type="transmembrane region" description="Helical" evidence="6">
    <location>
        <begin position="219"/>
        <end position="242"/>
    </location>
</feature>
<dbReference type="InterPro" id="IPR002293">
    <property type="entry name" value="AA/rel_permease1"/>
</dbReference>
<feature type="transmembrane region" description="Helical" evidence="6">
    <location>
        <begin position="51"/>
        <end position="68"/>
    </location>
</feature>
<evidence type="ECO:0000256" key="3">
    <source>
        <dbReference type="ARBA" id="ARBA00022692"/>
    </source>
</evidence>
<proteinExistence type="predicted"/>
<dbReference type="Proteomes" id="UP000242180">
    <property type="component" value="Unassembled WGS sequence"/>
</dbReference>
<comment type="caution">
    <text evidence="7">The sequence shown here is derived from an EMBL/GenBank/DDBJ whole genome shotgun (WGS) entry which is preliminary data.</text>
</comment>
<evidence type="ECO:0000256" key="5">
    <source>
        <dbReference type="ARBA" id="ARBA00023136"/>
    </source>
</evidence>
<feature type="transmembrane region" description="Helical" evidence="6">
    <location>
        <begin position="288"/>
        <end position="310"/>
    </location>
</feature>